<dbReference type="SMART" id="SM00702">
    <property type="entry name" value="P4Hc"/>
    <property type="match status" value="1"/>
</dbReference>
<dbReference type="PANTHER" id="PTHR10869:SF241">
    <property type="entry name" value="FE2OG DIOXYGENASE DOMAIN-CONTAINING PROTEIN"/>
    <property type="match status" value="1"/>
</dbReference>
<organism evidence="7 8">
    <name type="scientific">Cercophora newfieldiana</name>
    <dbReference type="NCBI Taxonomy" id="92897"/>
    <lineage>
        <taxon>Eukaryota</taxon>
        <taxon>Fungi</taxon>
        <taxon>Dikarya</taxon>
        <taxon>Ascomycota</taxon>
        <taxon>Pezizomycotina</taxon>
        <taxon>Sordariomycetes</taxon>
        <taxon>Sordariomycetidae</taxon>
        <taxon>Sordariales</taxon>
        <taxon>Lasiosphaeriaceae</taxon>
        <taxon>Cercophora</taxon>
    </lineage>
</organism>
<dbReference type="Pfam" id="PF13640">
    <property type="entry name" value="2OG-FeII_Oxy_3"/>
    <property type="match status" value="1"/>
</dbReference>
<dbReference type="InterPro" id="IPR044862">
    <property type="entry name" value="Pro_4_hyd_alph_FE2OG_OXY"/>
</dbReference>
<keyword evidence="3" id="KW-0223">Dioxygenase</keyword>
<feature type="domain" description="Prolyl 4-hydroxylase alpha subunit" evidence="6">
    <location>
        <begin position="40"/>
        <end position="265"/>
    </location>
</feature>
<keyword evidence="4" id="KW-0560">Oxidoreductase</keyword>
<evidence type="ECO:0000313" key="7">
    <source>
        <dbReference type="EMBL" id="KAK0651562.1"/>
    </source>
</evidence>
<dbReference type="GO" id="GO:0005783">
    <property type="term" value="C:endoplasmic reticulum"/>
    <property type="evidence" value="ECO:0007669"/>
    <property type="project" value="TreeGrafter"/>
</dbReference>
<dbReference type="GO" id="GO:0004656">
    <property type="term" value="F:procollagen-proline 4-dioxygenase activity"/>
    <property type="evidence" value="ECO:0007669"/>
    <property type="project" value="TreeGrafter"/>
</dbReference>
<gene>
    <name evidence="7" type="ORF">B0T16DRAFT_404177</name>
</gene>
<reference evidence="7" key="1">
    <citation type="submission" date="2023-06" db="EMBL/GenBank/DDBJ databases">
        <title>Genome-scale phylogeny and comparative genomics of the fungal order Sordariales.</title>
        <authorList>
            <consortium name="Lawrence Berkeley National Laboratory"/>
            <person name="Hensen N."/>
            <person name="Bonometti L."/>
            <person name="Westerberg I."/>
            <person name="Brannstrom I.O."/>
            <person name="Guillou S."/>
            <person name="Cros-Aarteil S."/>
            <person name="Calhoun S."/>
            <person name="Haridas S."/>
            <person name="Kuo A."/>
            <person name="Mondo S."/>
            <person name="Pangilinan J."/>
            <person name="Riley R."/>
            <person name="Labutti K."/>
            <person name="Andreopoulos B."/>
            <person name="Lipzen A."/>
            <person name="Chen C."/>
            <person name="Yanf M."/>
            <person name="Daum C."/>
            <person name="Ng V."/>
            <person name="Clum A."/>
            <person name="Steindorff A."/>
            <person name="Ohm R."/>
            <person name="Martin F."/>
            <person name="Silar P."/>
            <person name="Natvig D."/>
            <person name="Lalanne C."/>
            <person name="Gautier V."/>
            <person name="Ament-Velasquez S.L."/>
            <person name="Kruys A."/>
            <person name="Hutchinson M.I."/>
            <person name="Powell A.J."/>
            <person name="Barry K."/>
            <person name="Miller A.N."/>
            <person name="Grigoriev I.V."/>
            <person name="Debuchy R."/>
            <person name="Gladieux P."/>
            <person name="Thoren M.H."/>
            <person name="Johannesson H."/>
        </authorList>
    </citation>
    <scope>NUCLEOTIDE SEQUENCE</scope>
    <source>
        <strain evidence="7">SMH2532-1</strain>
    </source>
</reference>
<evidence type="ECO:0000256" key="4">
    <source>
        <dbReference type="ARBA" id="ARBA00023002"/>
    </source>
</evidence>
<dbReference type="PANTHER" id="PTHR10869">
    <property type="entry name" value="PROLYL 4-HYDROXYLASE ALPHA SUBUNIT"/>
    <property type="match status" value="1"/>
</dbReference>
<evidence type="ECO:0000256" key="3">
    <source>
        <dbReference type="ARBA" id="ARBA00022964"/>
    </source>
</evidence>
<dbReference type="GO" id="GO:0031418">
    <property type="term" value="F:L-ascorbic acid binding"/>
    <property type="evidence" value="ECO:0007669"/>
    <property type="project" value="InterPro"/>
</dbReference>
<evidence type="ECO:0000256" key="5">
    <source>
        <dbReference type="ARBA" id="ARBA00023004"/>
    </source>
</evidence>
<comment type="cofactor">
    <cofactor evidence="1">
        <name>L-ascorbate</name>
        <dbReference type="ChEBI" id="CHEBI:38290"/>
    </cofactor>
</comment>
<sequence length="270" mass="30583">MSLFRRLLNPFSSTPSPPSQADKDALARRTKANKPVLVTYESNPIPIPPPSSPECTALLALAESSVADVSKSEDGSPWRRAMVNVGVGYEVFTPHYRNSDRLIWDRQEVIDRIWARCLRAEGLREQAEEVSGQPVITRGCKLERKREEGSRWRFVRANERMRFLKYSGGEFFQAHRDATFGEERDGKMLESLFTLHLYLNDSKAAVGDGAELVGGATPFLSNDYKRRIDVDPKAGRVLIFQQRGLLHSGDDVKEGVKYTMRTDLMYEVVE</sequence>
<evidence type="ECO:0000256" key="2">
    <source>
        <dbReference type="ARBA" id="ARBA00022723"/>
    </source>
</evidence>
<name>A0AA40CUX7_9PEZI</name>
<protein>
    <recommendedName>
        <fullName evidence="6">Prolyl 4-hydroxylase alpha subunit domain-containing protein</fullName>
    </recommendedName>
</protein>
<dbReference type="InterPro" id="IPR006620">
    <property type="entry name" value="Pro_4_hyd_alph"/>
</dbReference>
<dbReference type="GO" id="GO:0005506">
    <property type="term" value="F:iron ion binding"/>
    <property type="evidence" value="ECO:0007669"/>
    <property type="project" value="InterPro"/>
</dbReference>
<keyword evidence="8" id="KW-1185">Reference proteome</keyword>
<accession>A0AA40CUX7</accession>
<evidence type="ECO:0000259" key="6">
    <source>
        <dbReference type="SMART" id="SM00702"/>
    </source>
</evidence>
<evidence type="ECO:0000313" key="8">
    <source>
        <dbReference type="Proteomes" id="UP001174936"/>
    </source>
</evidence>
<dbReference type="AlphaFoldDB" id="A0AA40CUX7"/>
<comment type="caution">
    <text evidence="7">The sequence shown here is derived from an EMBL/GenBank/DDBJ whole genome shotgun (WGS) entry which is preliminary data.</text>
</comment>
<dbReference type="Proteomes" id="UP001174936">
    <property type="component" value="Unassembled WGS sequence"/>
</dbReference>
<dbReference type="EMBL" id="JAULSV010000002">
    <property type="protein sequence ID" value="KAK0651562.1"/>
    <property type="molecule type" value="Genomic_DNA"/>
</dbReference>
<proteinExistence type="predicted"/>
<evidence type="ECO:0000256" key="1">
    <source>
        <dbReference type="ARBA" id="ARBA00001961"/>
    </source>
</evidence>
<dbReference type="Gene3D" id="2.60.120.620">
    <property type="entry name" value="q2cbj1_9rhob like domain"/>
    <property type="match status" value="1"/>
</dbReference>
<keyword evidence="2" id="KW-0479">Metal-binding</keyword>
<keyword evidence="5" id="KW-0408">Iron</keyword>
<dbReference type="InterPro" id="IPR045054">
    <property type="entry name" value="P4HA-like"/>
</dbReference>